<dbReference type="InterPro" id="IPR009040">
    <property type="entry name" value="Ferritin-like_diiron"/>
</dbReference>
<evidence type="ECO:0000256" key="2">
    <source>
        <dbReference type="ARBA" id="ARBA00022723"/>
    </source>
</evidence>
<dbReference type="Proteomes" id="UP000424462">
    <property type="component" value="Chromosome"/>
</dbReference>
<feature type="domain" description="Ferritin-like diiron" evidence="7">
    <location>
        <begin position="1"/>
        <end position="146"/>
    </location>
</feature>
<sequence length="162" mass="18649">MTIHEEFQQALNEQISAELEASLVYLQLSYALDDLGLVGMRDWMKAQYKEEQQHAARFAEHLLDRDVLPQIGNISAPIIKIESAVEAFEAAFNHEKMISERIRRLAELQITHKDYDSRPLIDWFLQEQIQEEATIDEILDRLKIVGNSGSGLLRIDSELGDR</sequence>
<feature type="binding site" evidence="5">
    <location>
        <position position="54"/>
    </location>
    <ligand>
        <name>Fe cation</name>
        <dbReference type="ChEBI" id="CHEBI:24875"/>
        <label>1</label>
    </ligand>
</feature>
<reference evidence="8 9" key="1">
    <citation type="submission" date="2019-11" db="EMBL/GenBank/DDBJ databases">
        <title>Complete genome sequence of Corynebacterium kalinowskii 1959, a novel Corynebacterium species isolated from soil of a small paddock in Vilsendorf, Germany.</title>
        <authorList>
            <person name="Schaffert L."/>
            <person name="Ruwe M."/>
            <person name="Milse J."/>
            <person name="Hanuschka K."/>
            <person name="Ortseifen V."/>
            <person name="Droste J."/>
            <person name="Brandt D."/>
            <person name="Schlueter L."/>
            <person name="Kutter Y."/>
            <person name="Vinke S."/>
            <person name="Viehoefer P."/>
            <person name="Jacob L."/>
            <person name="Luebke N.-C."/>
            <person name="Schulte-Berndt E."/>
            <person name="Hain C."/>
            <person name="Linder M."/>
            <person name="Schmidt P."/>
            <person name="Wollenschlaeger L."/>
            <person name="Luttermann T."/>
            <person name="Thieme E."/>
            <person name="Hassa J."/>
            <person name="Haak M."/>
            <person name="Wittchen M."/>
            <person name="Mentz A."/>
            <person name="Persicke M."/>
            <person name="Busche T."/>
            <person name="Ruckert C."/>
        </authorList>
    </citation>
    <scope>NUCLEOTIDE SEQUENCE [LARGE SCALE GENOMIC DNA]</scope>
    <source>
        <strain evidence="8 9">2039</strain>
    </source>
</reference>
<dbReference type="Pfam" id="PF00210">
    <property type="entry name" value="Ferritin"/>
    <property type="match status" value="1"/>
</dbReference>
<gene>
    <name evidence="8" type="primary">ftnA</name>
    <name evidence="8" type="ORF">COCCU_11280</name>
</gene>
<dbReference type="Gene3D" id="1.20.1260.10">
    <property type="match status" value="1"/>
</dbReference>
<evidence type="ECO:0000259" key="7">
    <source>
        <dbReference type="PROSITE" id="PS50905"/>
    </source>
</evidence>
<dbReference type="GO" id="GO:0006826">
    <property type="term" value="P:iron ion transport"/>
    <property type="evidence" value="ECO:0007669"/>
    <property type="project" value="InterPro"/>
</dbReference>
<dbReference type="KEGG" id="cok:COCCU_11280"/>
<keyword evidence="2 5" id="KW-0479">Metal-binding</keyword>
<dbReference type="EMBL" id="CP046455">
    <property type="protein sequence ID" value="QGU08167.1"/>
    <property type="molecule type" value="Genomic_DNA"/>
</dbReference>
<dbReference type="InterPro" id="IPR001519">
    <property type="entry name" value="Ferritin"/>
</dbReference>
<name>A0A6B8W886_9CORY</name>
<dbReference type="GO" id="GO:0005829">
    <property type="term" value="C:cytosol"/>
    <property type="evidence" value="ECO:0007669"/>
    <property type="project" value="TreeGrafter"/>
</dbReference>
<dbReference type="InterPro" id="IPR009078">
    <property type="entry name" value="Ferritin-like_SF"/>
</dbReference>
<dbReference type="PANTHER" id="PTHR11431:SF127">
    <property type="entry name" value="BACTERIAL NON-HEME FERRITIN"/>
    <property type="match status" value="1"/>
</dbReference>
<keyword evidence="4 5" id="KW-0408">Iron</keyword>
<evidence type="ECO:0000313" key="9">
    <source>
        <dbReference type="Proteomes" id="UP000424462"/>
    </source>
</evidence>
<protein>
    <recommendedName>
        <fullName evidence="6">Ferritin</fullName>
    </recommendedName>
</protein>
<feature type="binding site" evidence="5">
    <location>
        <position position="128"/>
    </location>
    <ligand>
        <name>Fe cation</name>
        <dbReference type="ChEBI" id="CHEBI:24875"/>
        <label>1</label>
    </ligand>
</feature>
<dbReference type="GO" id="GO:0008199">
    <property type="term" value="F:ferric iron binding"/>
    <property type="evidence" value="ECO:0007669"/>
    <property type="project" value="InterPro"/>
</dbReference>
<dbReference type="GO" id="GO:0008198">
    <property type="term" value="F:ferrous iron binding"/>
    <property type="evidence" value="ECO:0007669"/>
    <property type="project" value="TreeGrafter"/>
</dbReference>
<feature type="binding site" evidence="5">
    <location>
        <position position="51"/>
    </location>
    <ligand>
        <name>Fe cation</name>
        <dbReference type="ChEBI" id="CHEBI:24875"/>
        <label>1</label>
    </ligand>
</feature>
<dbReference type="InterPro" id="IPR008331">
    <property type="entry name" value="Ferritin_DPS_dom"/>
</dbReference>
<dbReference type="PROSITE" id="PS50905">
    <property type="entry name" value="FERRITIN_LIKE"/>
    <property type="match status" value="1"/>
</dbReference>
<evidence type="ECO:0000256" key="6">
    <source>
        <dbReference type="RuleBase" id="RU361145"/>
    </source>
</evidence>
<dbReference type="GO" id="GO:0004322">
    <property type="term" value="F:ferroxidase activity"/>
    <property type="evidence" value="ECO:0007669"/>
    <property type="project" value="TreeGrafter"/>
</dbReference>
<dbReference type="GO" id="GO:0006879">
    <property type="term" value="P:intracellular iron ion homeostasis"/>
    <property type="evidence" value="ECO:0007669"/>
    <property type="project" value="UniProtKB-KW"/>
</dbReference>
<proteinExistence type="predicted"/>
<keyword evidence="1 6" id="KW-0409">Iron storage</keyword>
<evidence type="ECO:0000256" key="3">
    <source>
        <dbReference type="ARBA" id="ARBA00023002"/>
    </source>
</evidence>
<dbReference type="SUPFAM" id="SSF47240">
    <property type="entry name" value="Ferritin-like"/>
    <property type="match status" value="1"/>
</dbReference>
<dbReference type="PANTHER" id="PTHR11431">
    <property type="entry name" value="FERRITIN"/>
    <property type="match status" value="1"/>
</dbReference>
<evidence type="ECO:0000256" key="4">
    <source>
        <dbReference type="ARBA" id="ARBA00023004"/>
    </source>
</evidence>
<dbReference type="CDD" id="cd01055">
    <property type="entry name" value="Nonheme_Ferritin"/>
    <property type="match status" value="1"/>
</dbReference>
<dbReference type="AlphaFoldDB" id="A0A6B8W886"/>
<feature type="binding site" evidence="5">
    <location>
        <position position="18"/>
    </location>
    <ligand>
        <name>Fe cation</name>
        <dbReference type="ChEBI" id="CHEBI:24875"/>
        <label>1</label>
    </ligand>
</feature>
<keyword evidence="3 8" id="KW-0560">Oxidoreductase</keyword>
<accession>A0A6B8W886</accession>
<dbReference type="InterPro" id="IPR041719">
    <property type="entry name" value="Ferritin_prok"/>
</dbReference>
<keyword evidence="9" id="KW-1185">Reference proteome</keyword>
<feature type="binding site" evidence="5">
    <location>
        <position position="95"/>
    </location>
    <ligand>
        <name>Fe cation</name>
        <dbReference type="ChEBI" id="CHEBI:24875"/>
        <label>1</label>
    </ligand>
</feature>
<evidence type="ECO:0000256" key="5">
    <source>
        <dbReference type="PIRSR" id="PIRSR601519-1"/>
    </source>
</evidence>
<organism evidence="8 9">
    <name type="scientific">Corynebacterium occultum</name>
    <dbReference type="NCBI Taxonomy" id="2675219"/>
    <lineage>
        <taxon>Bacteria</taxon>
        <taxon>Bacillati</taxon>
        <taxon>Actinomycetota</taxon>
        <taxon>Actinomycetes</taxon>
        <taxon>Mycobacteriales</taxon>
        <taxon>Corynebacteriaceae</taxon>
        <taxon>Corynebacterium</taxon>
    </lineage>
</organism>
<evidence type="ECO:0000256" key="1">
    <source>
        <dbReference type="ARBA" id="ARBA00022434"/>
    </source>
</evidence>
<dbReference type="InterPro" id="IPR012347">
    <property type="entry name" value="Ferritin-like"/>
</dbReference>
<dbReference type="RefSeq" id="WP_156231576.1">
    <property type="nucleotide sequence ID" value="NZ_CP046455.1"/>
</dbReference>
<evidence type="ECO:0000313" key="8">
    <source>
        <dbReference type="EMBL" id="QGU08167.1"/>
    </source>
</evidence>